<dbReference type="OrthoDB" id="3437098at2759"/>
<feature type="domain" description="SNF2 N-terminal" evidence="4">
    <location>
        <begin position="139"/>
        <end position="320"/>
    </location>
</feature>
<keyword evidence="1" id="KW-0547">Nucleotide-binding</keyword>
<sequence length="429" mass="49440">MTSDPNAKYTAEDFSNTNRQRRPRWPVYGANLQRHVTHQTNQMNWAEATRRQLLQLPVLDTESKDYYTQYNANDDNERAWVPQSQSNANGSTMPIMEPDSVYTCTEEAYQTDYNEALLRDNDYSDDGSVESPQVLRYIFDANNKTAAKMVILTSYDTLSARTLQKPRHQPGDKDRLIQPSEWKSKWKGVFHTVILDDGHKVCNSLTQIHVAVARLCVKHHWFLTGTPVQNQSLDILGPLNILWPEIRKGAHLTKERIRWLGTLKGTYQDFDLLLEPDVLPTSWKCLIAADPYHVRQLLNRGNRKTINRLYRCMEQLLVLRQSTATSIPTDSNGSHLQLKSLMLPHEITTALLRMTSSEAAEYQFFHQGFIKRDYEEGLEIWLKEKEHQVDPTADLKSFPCITGPMCSMTINAVSTLLSRFHQTFTHTKV</sequence>
<dbReference type="Gene3D" id="3.40.50.10810">
    <property type="entry name" value="Tandem AAA-ATPase domain"/>
    <property type="match status" value="1"/>
</dbReference>
<proteinExistence type="predicted"/>
<dbReference type="RefSeq" id="XP_024327151.1">
    <property type="nucleotide sequence ID" value="XM_024465321.1"/>
</dbReference>
<evidence type="ECO:0000313" key="5">
    <source>
        <dbReference type="EMBL" id="OAF61877.1"/>
    </source>
</evidence>
<reference evidence="5" key="1">
    <citation type="submission" date="2016-03" db="EMBL/GenBank/DDBJ databases">
        <title>Updated assembly of Pseudogymnoascus destructans, the fungus causing white-nose syndrome of bats.</title>
        <authorList>
            <person name="Palmer J.M."/>
            <person name="Drees K.P."/>
            <person name="Foster J.T."/>
            <person name="Lindner D.L."/>
        </authorList>
    </citation>
    <scope>NUCLEOTIDE SEQUENCE [LARGE SCALE GENOMIC DNA]</scope>
    <source>
        <strain evidence="5">20631-21</strain>
    </source>
</reference>
<dbReference type="EMBL" id="KV441388">
    <property type="protein sequence ID" value="OAF61877.1"/>
    <property type="molecule type" value="Genomic_DNA"/>
</dbReference>
<dbReference type="Pfam" id="PF00176">
    <property type="entry name" value="SNF2-rel_dom"/>
    <property type="match status" value="1"/>
</dbReference>
<dbReference type="GO" id="GO:0005524">
    <property type="term" value="F:ATP binding"/>
    <property type="evidence" value="ECO:0007669"/>
    <property type="project" value="InterPro"/>
</dbReference>
<dbReference type="GeneID" id="36284735"/>
<dbReference type="eggNOG" id="KOG0385">
    <property type="taxonomic scope" value="Eukaryota"/>
</dbReference>
<keyword evidence="2" id="KW-0067">ATP-binding</keyword>
<dbReference type="AlphaFoldDB" id="A0A177AII1"/>
<accession>A0A177AII1</accession>
<dbReference type="InterPro" id="IPR027417">
    <property type="entry name" value="P-loop_NTPase"/>
</dbReference>
<dbReference type="InterPro" id="IPR000330">
    <property type="entry name" value="SNF2_N"/>
</dbReference>
<dbReference type="VEuPathDB" id="FungiDB:GMDG_02942"/>
<evidence type="ECO:0000256" key="1">
    <source>
        <dbReference type="ARBA" id="ARBA00022741"/>
    </source>
</evidence>
<dbReference type="SUPFAM" id="SSF52540">
    <property type="entry name" value="P-loop containing nucleoside triphosphate hydrolases"/>
    <property type="match status" value="1"/>
</dbReference>
<protein>
    <recommendedName>
        <fullName evidence="4">SNF2 N-terminal domain-containing protein</fullName>
    </recommendedName>
</protein>
<organism evidence="5">
    <name type="scientific">Pseudogymnoascus destructans</name>
    <dbReference type="NCBI Taxonomy" id="655981"/>
    <lineage>
        <taxon>Eukaryota</taxon>
        <taxon>Fungi</taxon>
        <taxon>Dikarya</taxon>
        <taxon>Ascomycota</taxon>
        <taxon>Pezizomycotina</taxon>
        <taxon>Leotiomycetes</taxon>
        <taxon>Thelebolales</taxon>
        <taxon>Thelebolaceae</taxon>
        <taxon>Pseudogymnoascus</taxon>
    </lineage>
</organism>
<name>A0A177AII1_9PEZI</name>
<evidence type="ECO:0000259" key="4">
    <source>
        <dbReference type="Pfam" id="PF00176"/>
    </source>
</evidence>
<evidence type="ECO:0000256" key="2">
    <source>
        <dbReference type="ARBA" id="ARBA00022840"/>
    </source>
</evidence>
<evidence type="ECO:0000256" key="3">
    <source>
        <dbReference type="SAM" id="MobiDB-lite"/>
    </source>
</evidence>
<dbReference type="Proteomes" id="UP000077154">
    <property type="component" value="Unassembled WGS sequence"/>
</dbReference>
<dbReference type="InterPro" id="IPR038718">
    <property type="entry name" value="SNF2-like_sf"/>
</dbReference>
<gene>
    <name evidence="5" type="ORF">VC83_01646</name>
</gene>
<feature type="region of interest" description="Disordered" evidence="3">
    <location>
        <begin position="1"/>
        <end position="23"/>
    </location>
</feature>